<protein>
    <submittedName>
        <fullName evidence="1">Uncharacterized protein</fullName>
    </submittedName>
</protein>
<keyword evidence="2" id="KW-1185">Reference proteome</keyword>
<dbReference type="SUPFAM" id="SSF74650">
    <property type="entry name" value="Galactose mutarotase-like"/>
    <property type="match status" value="1"/>
</dbReference>
<accession>A0A432ZZI1</accession>
<dbReference type="GO" id="GO:0005975">
    <property type="term" value="P:carbohydrate metabolic process"/>
    <property type="evidence" value="ECO:0007669"/>
    <property type="project" value="InterPro"/>
</dbReference>
<comment type="caution">
    <text evidence="1">The sequence shown here is derived from an EMBL/GenBank/DDBJ whole genome shotgun (WGS) entry which is preliminary data.</text>
</comment>
<dbReference type="GO" id="GO:0030246">
    <property type="term" value="F:carbohydrate binding"/>
    <property type="evidence" value="ECO:0007669"/>
    <property type="project" value="InterPro"/>
</dbReference>
<dbReference type="Gene3D" id="2.70.98.30">
    <property type="entry name" value="Golgi alpha-mannosidase II, domain 4"/>
    <property type="match status" value="1"/>
</dbReference>
<gene>
    <name evidence="1" type="ORF">BC936DRAFT_143120</name>
</gene>
<dbReference type="AlphaFoldDB" id="A0A432ZZI1"/>
<proteinExistence type="predicted"/>
<dbReference type="OrthoDB" id="2016903at2759"/>
<evidence type="ECO:0000313" key="2">
    <source>
        <dbReference type="Proteomes" id="UP000268093"/>
    </source>
</evidence>
<sequence>MGGACLRPGMVEVMLHRRLMWDDGKGLEDVNDDKSEARVMNVVRVRKLKGREDMGGRWRADVMIENDVKVYEAKERAKVSMVWPVEGSRGKEIDADVVILAMRDKRLDETKMAVWVRVQTAPGAGVQRVGARELVGVEAGTGVALGRVVSLTDFVEDEKVGGDWDTMQEVVELAGGGGIEVANDANGENN</sequence>
<dbReference type="GO" id="GO:0003824">
    <property type="term" value="F:catalytic activity"/>
    <property type="evidence" value="ECO:0007669"/>
    <property type="project" value="InterPro"/>
</dbReference>
<name>A0A432ZZI1_9FUNG</name>
<organism evidence="1 2">
    <name type="scientific">Jimgerdemannia flammicorona</name>
    <dbReference type="NCBI Taxonomy" id="994334"/>
    <lineage>
        <taxon>Eukaryota</taxon>
        <taxon>Fungi</taxon>
        <taxon>Fungi incertae sedis</taxon>
        <taxon>Mucoromycota</taxon>
        <taxon>Mucoromycotina</taxon>
        <taxon>Endogonomycetes</taxon>
        <taxon>Endogonales</taxon>
        <taxon>Endogonaceae</taxon>
        <taxon>Jimgerdemannia</taxon>
    </lineage>
</organism>
<dbReference type="Proteomes" id="UP000268093">
    <property type="component" value="Unassembled WGS sequence"/>
</dbReference>
<evidence type="ECO:0000313" key="1">
    <source>
        <dbReference type="EMBL" id="RUO95836.1"/>
    </source>
</evidence>
<dbReference type="EMBL" id="RBNI01025361">
    <property type="protein sequence ID" value="RUO95836.1"/>
    <property type="molecule type" value="Genomic_DNA"/>
</dbReference>
<reference evidence="1 2" key="1">
    <citation type="journal article" date="2018" name="New Phytol.">
        <title>Phylogenomics of Endogonaceae and evolution of mycorrhizas within Mucoromycota.</title>
        <authorList>
            <person name="Chang Y."/>
            <person name="Desiro A."/>
            <person name="Na H."/>
            <person name="Sandor L."/>
            <person name="Lipzen A."/>
            <person name="Clum A."/>
            <person name="Barry K."/>
            <person name="Grigoriev I.V."/>
            <person name="Martin F.M."/>
            <person name="Stajich J.E."/>
            <person name="Smith M.E."/>
            <person name="Bonito G."/>
            <person name="Spatafora J.W."/>
        </authorList>
    </citation>
    <scope>NUCLEOTIDE SEQUENCE [LARGE SCALE GENOMIC DNA]</scope>
    <source>
        <strain evidence="1 2">GMNB39</strain>
    </source>
</reference>
<dbReference type="InterPro" id="IPR011013">
    <property type="entry name" value="Gal_mutarotase_sf_dom"/>
</dbReference>